<protein>
    <recommendedName>
        <fullName evidence="3">HTH crp-type domain-containing protein</fullName>
    </recommendedName>
</protein>
<evidence type="ECO:0000313" key="4">
    <source>
        <dbReference type="EMBL" id="AUX09221.1"/>
    </source>
</evidence>
<name>A0A343TJE9_9EURY</name>
<feature type="region of interest" description="Disordered" evidence="1">
    <location>
        <begin position="185"/>
        <end position="210"/>
    </location>
</feature>
<feature type="domain" description="HTH crp-type" evidence="3">
    <location>
        <begin position="123"/>
        <end position="168"/>
    </location>
</feature>
<feature type="transmembrane region" description="Helical" evidence="2">
    <location>
        <begin position="6"/>
        <end position="24"/>
    </location>
</feature>
<dbReference type="InterPro" id="IPR012318">
    <property type="entry name" value="HTH_CRP"/>
</dbReference>
<dbReference type="Pfam" id="PF13545">
    <property type="entry name" value="HTH_Crp_2"/>
    <property type="match status" value="1"/>
</dbReference>
<keyword evidence="2" id="KW-1133">Transmembrane helix</keyword>
<keyword evidence="5" id="KW-1185">Reference proteome</keyword>
<dbReference type="AlphaFoldDB" id="A0A343TJE9"/>
<evidence type="ECO:0000256" key="1">
    <source>
        <dbReference type="SAM" id="MobiDB-lite"/>
    </source>
</evidence>
<reference evidence="5" key="1">
    <citation type="submission" date="2017-11" db="EMBL/GenBank/DDBJ databases">
        <title>Phenotypic and genomic properties of facultatively anaerobic sulfur-reducing natronoarchaea from hypersaline soda lakes.</title>
        <authorList>
            <person name="Sorokin D.Y."/>
            <person name="Kublanov I.V."/>
            <person name="Roman P."/>
            <person name="Sinninghe Damste J.S."/>
            <person name="Golyshin P.N."/>
            <person name="Rojo D."/>
            <person name="Ciordia S."/>
            <person name="Mena M.D.C."/>
            <person name="Ferrer M."/>
            <person name="Messina E."/>
            <person name="Smedile F."/>
            <person name="La Spada G."/>
            <person name="La Cono V."/>
            <person name="Yakimov M.M."/>
        </authorList>
    </citation>
    <scope>NUCLEOTIDE SEQUENCE [LARGE SCALE GENOMIC DNA]</scope>
    <source>
        <strain evidence="5">AArc-Sl</strain>
    </source>
</reference>
<sequence>MHTAFHLYNLIMGVLATAGLGYLFYLHQYEIEYNRFVFVTVTGIVIFALVAPVIEAVVQPLVHFAHAVAALFIIFGLYDPVNNDLRKEQWAELLLKDPTTIRKPSEWMVPMDDRILELFHTSDLVLTPALIAYNIDYSREEVNRRLSELEEHGLVDRVERGKYRITDLGEKYLDGRLHVALLDNDETTESDHVNSESEGITGSDDESPDS</sequence>
<dbReference type="SUPFAM" id="SSF46785">
    <property type="entry name" value="Winged helix' DNA-binding domain"/>
    <property type="match status" value="1"/>
</dbReference>
<dbReference type="KEGG" id="hdf:AArcSl_1592"/>
<dbReference type="InterPro" id="IPR036390">
    <property type="entry name" value="WH_DNA-bd_sf"/>
</dbReference>
<dbReference type="Proteomes" id="UP000263012">
    <property type="component" value="Chromosome"/>
</dbReference>
<dbReference type="GeneID" id="86192660"/>
<feature type="transmembrane region" description="Helical" evidence="2">
    <location>
        <begin position="60"/>
        <end position="78"/>
    </location>
</feature>
<gene>
    <name evidence="4" type="ORF">AArcSl_1592</name>
</gene>
<keyword evidence="2" id="KW-0472">Membrane</keyword>
<dbReference type="GO" id="GO:0006355">
    <property type="term" value="P:regulation of DNA-templated transcription"/>
    <property type="evidence" value="ECO:0007669"/>
    <property type="project" value="InterPro"/>
</dbReference>
<keyword evidence="2" id="KW-0812">Transmembrane</keyword>
<feature type="transmembrane region" description="Helical" evidence="2">
    <location>
        <begin position="36"/>
        <end position="54"/>
    </location>
</feature>
<evidence type="ECO:0000259" key="3">
    <source>
        <dbReference type="Pfam" id="PF13545"/>
    </source>
</evidence>
<evidence type="ECO:0000256" key="2">
    <source>
        <dbReference type="SAM" id="Phobius"/>
    </source>
</evidence>
<dbReference type="Gene3D" id="1.10.10.10">
    <property type="entry name" value="Winged helix-like DNA-binding domain superfamily/Winged helix DNA-binding domain"/>
    <property type="match status" value="1"/>
</dbReference>
<organism evidence="4 5">
    <name type="scientific">Halalkaliarchaeum desulfuricum</name>
    <dbReference type="NCBI Taxonomy" id="2055893"/>
    <lineage>
        <taxon>Archaea</taxon>
        <taxon>Methanobacteriati</taxon>
        <taxon>Methanobacteriota</taxon>
        <taxon>Stenosarchaea group</taxon>
        <taxon>Halobacteria</taxon>
        <taxon>Halobacteriales</taxon>
        <taxon>Haloferacaceae</taxon>
        <taxon>Halalkaliarchaeum</taxon>
    </lineage>
</organism>
<dbReference type="RefSeq" id="WP_321167773.1">
    <property type="nucleotide sequence ID" value="NZ_CP025066.1"/>
</dbReference>
<dbReference type="GO" id="GO:0003677">
    <property type="term" value="F:DNA binding"/>
    <property type="evidence" value="ECO:0007669"/>
    <property type="project" value="InterPro"/>
</dbReference>
<accession>A0A343TJE9</accession>
<dbReference type="EMBL" id="CP025066">
    <property type="protein sequence ID" value="AUX09221.1"/>
    <property type="molecule type" value="Genomic_DNA"/>
</dbReference>
<dbReference type="InterPro" id="IPR036388">
    <property type="entry name" value="WH-like_DNA-bd_sf"/>
</dbReference>
<evidence type="ECO:0000313" key="5">
    <source>
        <dbReference type="Proteomes" id="UP000263012"/>
    </source>
</evidence>
<proteinExistence type="predicted"/>